<feature type="transmembrane region" description="Helical" evidence="1">
    <location>
        <begin position="300"/>
        <end position="321"/>
    </location>
</feature>
<dbReference type="Gene3D" id="1.25.40.20">
    <property type="entry name" value="Ankyrin repeat-containing domain"/>
    <property type="match status" value="1"/>
</dbReference>
<feature type="transmembrane region" description="Helical" evidence="1">
    <location>
        <begin position="327"/>
        <end position="349"/>
    </location>
</feature>
<keyword evidence="2" id="KW-0732">Signal</keyword>
<evidence type="ECO:0000313" key="3">
    <source>
        <dbReference type="EMBL" id="CAJ1409844.1"/>
    </source>
</evidence>
<gene>
    <name evidence="3" type="ORF">EVOR1521_LOCUS30833</name>
</gene>
<comment type="caution">
    <text evidence="3">The sequence shown here is derived from an EMBL/GenBank/DDBJ whole genome shotgun (WGS) entry which is preliminary data.</text>
</comment>
<keyword evidence="1" id="KW-0812">Transmembrane</keyword>
<dbReference type="InterPro" id="IPR036770">
    <property type="entry name" value="Ankyrin_rpt-contain_sf"/>
</dbReference>
<dbReference type="EMBL" id="CAUJNA010003790">
    <property type="protein sequence ID" value="CAJ1409844.1"/>
    <property type="molecule type" value="Genomic_DNA"/>
</dbReference>
<feature type="transmembrane region" description="Helical" evidence="1">
    <location>
        <begin position="168"/>
        <end position="188"/>
    </location>
</feature>
<dbReference type="SUPFAM" id="SSF48403">
    <property type="entry name" value="Ankyrin repeat"/>
    <property type="match status" value="1"/>
</dbReference>
<reference evidence="3" key="1">
    <citation type="submission" date="2023-08" db="EMBL/GenBank/DDBJ databases">
        <authorList>
            <person name="Chen Y."/>
            <person name="Shah S."/>
            <person name="Dougan E. K."/>
            <person name="Thang M."/>
            <person name="Chan C."/>
        </authorList>
    </citation>
    <scope>NUCLEOTIDE SEQUENCE</scope>
</reference>
<protein>
    <submittedName>
        <fullName evidence="3">Uncharacterized protein</fullName>
    </submittedName>
</protein>
<sequence>MHFLVLLLLEQLLQTQQIRVDDPELLTEEEAPDCPEARLVSAAPLVFELAHPFAVKVGWVTNHTLKASPKCQSDAPGLCAASVMPVYGPPGNVVQGSLARITAHAECIRQGHSQLFLCPVGASSNTCAAALRLPERPWRLRHWFQAVIPAARMERLDDPANRSFLQDFVLEGLFLLILLALVGVFFWLGREIWLLRSQPPAPQGPSELIIPSDLQIMKQGVRDVLHFTAGCVLLLFAAMTFLQKFGRGQAMDNLLLASPLLLGPAGTCRIFLCNSRRLLFHALLRHHVVLDFHRQGLEPLLLWLYGGFGMVVAVLLLSSWQCVRQNLISPLGMMVGLIVFSSPLQYMLFSLRNSLSLEKEVLDQTCLKKLCEASELAKLQRLAVGCFLAAARKEPRSEKPLASDIEAAKALVPAEHTRALQLSDMLWIPRLVSPKPFLVTSMPLLVFLTLFLALANIACYTDHQIEVPELTSLSADVPGLHPPFTPEVREYTFMVCEGQKSITLAAAANPDKTSHISALIISGALRETQKETSVSGTLSYYVPLRRLNATYPTIIALSVGTLSEVLEYRITVMETEPVLRSLVLRGDNYERCIPQSRLEQTVAFPESAQAHLRAELAVMRWLYGLPQEAPAASSMSVSREFVTVFRTQEEECSAWCKPQPFCYGFRPGAGGCFFVFGPKVSDDVNSCWQLQALEAPTVKDGKQVAASACNELRECQREVESEGRLVFDISRLVSNKKLSHEKLAFTVELRSGASVFSANSHELSLHRGTPWVKDLLEASNHPELIKTVVQWQRSPSGKQRVKIQVSYNPRKLGKYFVLSFREVLDDPEFGLMLGPDSRWTFDGPSIPCTQKAWRFSLCGARPTIALQLDTWRPVVHADILVKYTHDIRLFPMRPLELEVQYKDLVSGQHSVVQAATVQNCSLPTCRGKAGEHFDEGGFCPKCRHMWVRPNIRRCKTRCLKEAAEYCAQVRTSDSEVEFLAFASTSAEKSRAFTFTKLKSYIGLEATEYFRKLLTKDVILAIAANCDYHTGLLDIVADWLFSAAFTPAFREILAHAGQNPMMSSWGLQEALLSILLPTTRAHDLAKTTQVWGGPAHFFDALERVLPLSTVISTQVLRPWTYAVCQAAAPRQRRQRLTFQTMSGLLSQLDEAYDDREVQSIQTALRMIQRCVMLTRKEQQPQLEPMQCGHVLYMAHNEQVFQSLLAFCNSGQQIEIELAYTGGMTVNQTVLHVAAARDFGDTLNMIFQKRPACGKMPLFDQLPDVNAAFTAVESIGSCDLALMRSTAMHNACASGCWSCVESLALANALVSQTADVYALKVQDPDTETVLDLFDEMDEKDIAFSVVLGLRPIHLAAIRLCGGCLERLLHHGEDPEAAMELQVKTGGRCTLRPLDLAVAFHCELCVAALLNASNASEVVIDNITSITSLPLLQLLPHATRAVRCPNWSNATNSGARDVSSYDLLRLIAESNWGFRVERRSDPQSLDQ</sequence>
<name>A0AA36JQD3_9DINO</name>
<evidence type="ECO:0000256" key="2">
    <source>
        <dbReference type="SAM" id="SignalP"/>
    </source>
</evidence>
<keyword evidence="1" id="KW-0472">Membrane</keyword>
<dbReference type="Proteomes" id="UP001178507">
    <property type="component" value="Unassembled WGS sequence"/>
</dbReference>
<feature type="chain" id="PRO_5041353079" evidence="2">
    <location>
        <begin position="16"/>
        <end position="1484"/>
    </location>
</feature>
<keyword evidence="4" id="KW-1185">Reference proteome</keyword>
<evidence type="ECO:0000256" key="1">
    <source>
        <dbReference type="SAM" id="Phobius"/>
    </source>
</evidence>
<proteinExistence type="predicted"/>
<feature type="transmembrane region" description="Helical" evidence="1">
    <location>
        <begin position="224"/>
        <end position="242"/>
    </location>
</feature>
<organism evidence="3 4">
    <name type="scientific">Effrenium voratum</name>
    <dbReference type="NCBI Taxonomy" id="2562239"/>
    <lineage>
        <taxon>Eukaryota</taxon>
        <taxon>Sar</taxon>
        <taxon>Alveolata</taxon>
        <taxon>Dinophyceae</taxon>
        <taxon>Suessiales</taxon>
        <taxon>Symbiodiniaceae</taxon>
        <taxon>Effrenium</taxon>
    </lineage>
</organism>
<accession>A0AA36JQD3</accession>
<feature type="signal peptide" evidence="2">
    <location>
        <begin position="1"/>
        <end position="15"/>
    </location>
</feature>
<evidence type="ECO:0000313" key="4">
    <source>
        <dbReference type="Proteomes" id="UP001178507"/>
    </source>
</evidence>
<keyword evidence="1" id="KW-1133">Transmembrane helix</keyword>